<dbReference type="InterPro" id="IPR027417">
    <property type="entry name" value="P-loop_NTPase"/>
</dbReference>
<feature type="region of interest" description="Disordered" evidence="5">
    <location>
        <begin position="1"/>
        <end position="22"/>
    </location>
</feature>
<gene>
    <name evidence="7" type="ORF">GCM10023353_22140</name>
</gene>
<evidence type="ECO:0000256" key="4">
    <source>
        <dbReference type="ARBA" id="ARBA00022840"/>
    </source>
</evidence>
<dbReference type="PANTHER" id="PTHR43790">
    <property type="entry name" value="CARBOHYDRATE TRANSPORT ATP-BINDING PROTEIN MG119-RELATED"/>
    <property type="match status" value="1"/>
</dbReference>
<keyword evidence="8" id="KW-1185">Reference proteome</keyword>
<dbReference type="Gene3D" id="3.40.50.300">
    <property type="entry name" value="P-loop containing nucleotide triphosphate hydrolases"/>
    <property type="match status" value="1"/>
</dbReference>
<keyword evidence="1" id="KW-0813">Transport</keyword>
<dbReference type="Proteomes" id="UP001500839">
    <property type="component" value="Unassembled WGS sequence"/>
</dbReference>
<dbReference type="PANTHER" id="PTHR43790:SF9">
    <property type="entry name" value="GALACTOFURANOSE TRANSPORTER ATP-BINDING PROTEIN YTFR"/>
    <property type="match status" value="1"/>
</dbReference>
<keyword evidence="3" id="KW-0547">Nucleotide-binding</keyword>
<accession>A0ABP9CPI4</accession>
<evidence type="ECO:0000256" key="1">
    <source>
        <dbReference type="ARBA" id="ARBA00022448"/>
    </source>
</evidence>
<reference evidence="8" key="1">
    <citation type="journal article" date="2019" name="Int. J. Syst. Evol. Microbiol.">
        <title>The Global Catalogue of Microorganisms (GCM) 10K type strain sequencing project: providing services to taxonomists for standard genome sequencing and annotation.</title>
        <authorList>
            <consortium name="The Broad Institute Genomics Platform"/>
            <consortium name="The Broad Institute Genome Sequencing Center for Infectious Disease"/>
            <person name="Wu L."/>
            <person name="Ma J."/>
        </authorList>
    </citation>
    <scope>NUCLEOTIDE SEQUENCE [LARGE SCALE GENOMIC DNA]</scope>
    <source>
        <strain evidence="8">JCM 18542</strain>
    </source>
</reference>
<protein>
    <recommendedName>
        <fullName evidence="6">ABC transporter domain-containing protein</fullName>
    </recommendedName>
</protein>
<evidence type="ECO:0000256" key="5">
    <source>
        <dbReference type="SAM" id="MobiDB-lite"/>
    </source>
</evidence>
<evidence type="ECO:0000313" key="7">
    <source>
        <dbReference type="EMBL" id="GAA4815800.1"/>
    </source>
</evidence>
<dbReference type="InterPro" id="IPR003439">
    <property type="entry name" value="ABC_transporter-like_ATP-bd"/>
</dbReference>
<dbReference type="InterPro" id="IPR050107">
    <property type="entry name" value="ABC_carbohydrate_import_ATPase"/>
</dbReference>
<name>A0ABP9CPI4_9ACTN</name>
<sequence length="130" mass="13971">MRGRRAGARQADGPNTLERTAGDTPAVRLQLCDVGKVYPGVRALDAVDFDAHGGEVHGLLGENVPGRSTLIKMMAGVDRPDSGELSGFLSLRYRRFRRMEHSARRAVASGRRSAASGTPAVSVATARVWR</sequence>
<comment type="caution">
    <text evidence="7">The sequence shown here is derived from an EMBL/GenBank/DDBJ whole genome shotgun (WGS) entry which is preliminary data.</text>
</comment>
<dbReference type="EMBL" id="BAABKQ010000001">
    <property type="protein sequence ID" value="GAA4815800.1"/>
    <property type="molecule type" value="Genomic_DNA"/>
</dbReference>
<evidence type="ECO:0000259" key="6">
    <source>
        <dbReference type="Pfam" id="PF00005"/>
    </source>
</evidence>
<dbReference type="SUPFAM" id="SSF52540">
    <property type="entry name" value="P-loop containing nucleoside triphosphate hydrolases"/>
    <property type="match status" value="1"/>
</dbReference>
<evidence type="ECO:0000256" key="2">
    <source>
        <dbReference type="ARBA" id="ARBA00022737"/>
    </source>
</evidence>
<keyword evidence="4" id="KW-0067">ATP-binding</keyword>
<feature type="domain" description="ABC transporter" evidence="6">
    <location>
        <begin position="44"/>
        <end position="85"/>
    </location>
</feature>
<evidence type="ECO:0000313" key="8">
    <source>
        <dbReference type="Proteomes" id="UP001500839"/>
    </source>
</evidence>
<dbReference type="Pfam" id="PF00005">
    <property type="entry name" value="ABC_tran"/>
    <property type="match status" value="1"/>
</dbReference>
<organism evidence="7 8">
    <name type="scientific">Tomitella cavernea</name>
    <dbReference type="NCBI Taxonomy" id="1387982"/>
    <lineage>
        <taxon>Bacteria</taxon>
        <taxon>Bacillati</taxon>
        <taxon>Actinomycetota</taxon>
        <taxon>Actinomycetes</taxon>
        <taxon>Mycobacteriales</taxon>
        <taxon>Tomitella</taxon>
    </lineage>
</organism>
<keyword evidence="2" id="KW-0677">Repeat</keyword>
<evidence type="ECO:0000256" key="3">
    <source>
        <dbReference type="ARBA" id="ARBA00022741"/>
    </source>
</evidence>
<proteinExistence type="predicted"/>